<proteinExistence type="predicted"/>
<evidence type="ECO:0000313" key="1">
    <source>
        <dbReference type="EMBL" id="KIJ04349.1"/>
    </source>
</evidence>
<gene>
    <name evidence="1" type="ORF">PAXINDRAFT_22364</name>
</gene>
<evidence type="ECO:0000313" key="2">
    <source>
        <dbReference type="Proteomes" id="UP000053647"/>
    </source>
</evidence>
<keyword evidence="2" id="KW-1185">Reference proteome</keyword>
<dbReference type="EMBL" id="KN821915">
    <property type="protein sequence ID" value="KIJ04349.1"/>
    <property type="molecule type" value="Genomic_DNA"/>
</dbReference>
<dbReference type="AlphaFoldDB" id="A0A0C9SLF8"/>
<protein>
    <submittedName>
        <fullName evidence="1">Uncharacterized protein</fullName>
    </submittedName>
</protein>
<dbReference type="HOGENOM" id="CLU_1928268_0_0_1"/>
<reference evidence="2" key="2">
    <citation type="submission" date="2015-01" db="EMBL/GenBank/DDBJ databases">
        <title>Evolutionary Origins and Diversification of the Mycorrhizal Mutualists.</title>
        <authorList>
            <consortium name="DOE Joint Genome Institute"/>
            <consortium name="Mycorrhizal Genomics Consortium"/>
            <person name="Kohler A."/>
            <person name="Kuo A."/>
            <person name="Nagy L.G."/>
            <person name="Floudas D."/>
            <person name="Copeland A."/>
            <person name="Barry K.W."/>
            <person name="Cichocki N."/>
            <person name="Veneault-Fourrey C."/>
            <person name="LaButti K."/>
            <person name="Lindquist E.A."/>
            <person name="Lipzen A."/>
            <person name="Lundell T."/>
            <person name="Morin E."/>
            <person name="Murat C."/>
            <person name="Riley R."/>
            <person name="Ohm R."/>
            <person name="Sun H."/>
            <person name="Tunlid A."/>
            <person name="Henrissat B."/>
            <person name="Grigoriev I.V."/>
            <person name="Hibbett D.S."/>
            <person name="Martin F."/>
        </authorList>
    </citation>
    <scope>NUCLEOTIDE SEQUENCE [LARGE SCALE GENOMIC DNA]</scope>
    <source>
        <strain evidence="2">ATCC 200175</strain>
    </source>
</reference>
<reference evidence="1 2" key="1">
    <citation type="submission" date="2014-06" db="EMBL/GenBank/DDBJ databases">
        <authorList>
            <consortium name="DOE Joint Genome Institute"/>
            <person name="Kuo A."/>
            <person name="Kohler A."/>
            <person name="Nagy L.G."/>
            <person name="Floudas D."/>
            <person name="Copeland A."/>
            <person name="Barry K.W."/>
            <person name="Cichocki N."/>
            <person name="Veneault-Fourrey C."/>
            <person name="LaButti K."/>
            <person name="Lindquist E.A."/>
            <person name="Lipzen A."/>
            <person name="Lundell T."/>
            <person name="Morin E."/>
            <person name="Murat C."/>
            <person name="Sun H."/>
            <person name="Tunlid A."/>
            <person name="Henrissat B."/>
            <person name="Grigoriev I.V."/>
            <person name="Hibbett D.S."/>
            <person name="Martin F."/>
            <person name="Nordberg H.P."/>
            <person name="Cantor M.N."/>
            <person name="Hua S.X."/>
        </authorList>
    </citation>
    <scope>NUCLEOTIDE SEQUENCE [LARGE SCALE GENOMIC DNA]</scope>
    <source>
        <strain evidence="1 2">ATCC 200175</strain>
    </source>
</reference>
<dbReference type="Proteomes" id="UP000053647">
    <property type="component" value="Unassembled WGS sequence"/>
</dbReference>
<name>A0A0C9SLF8_PAXIN</name>
<sequence length="131" mass="14707">MSCSNRYYFTSETLVSNGTRVFPRKATARAPHFATTPKRLEVTNCFSTLPETSSVILSTVVISPSRAFLMHSSQKLKGSRLFSLIKSPVRYRIWLPVHLKLSVSPMQVRLPLDLKLAPMVIVTVKVVAPYI</sequence>
<accession>A0A0C9SLF8</accession>
<organism evidence="1 2">
    <name type="scientific">Paxillus involutus ATCC 200175</name>
    <dbReference type="NCBI Taxonomy" id="664439"/>
    <lineage>
        <taxon>Eukaryota</taxon>
        <taxon>Fungi</taxon>
        <taxon>Dikarya</taxon>
        <taxon>Basidiomycota</taxon>
        <taxon>Agaricomycotina</taxon>
        <taxon>Agaricomycetes</taxon>
        <taxon>Agaricomycetidae</taxon>
        <taxon>Boletales</taxon>
        <taxon>Paxilineae</taxon>
        <taxon>Paxillaceae</taxon>
        <taxon>Paxillus</taxon>
    </lineage>
</organism>